<evidence type="ECO:0000313" key="3">
    <source>
        <dbReference type="Proteomes" id="UP000619238"/>
    </source>
</evidence>
<proteinExistence type="predicted"/>
<protein>
    <submittedName>
        <fullName evidence="2">DinB family protein</fullName>
    </submittedName>
</protein>
<organism evidence="2 3">
    <name type="scientific">Kordia aestuariivivens</name>
    <dbReference type="NCBI Taxonomy" id="2759037"/>
    <lineage>
        <taxon>Bacteria</taxon>
        <taxon>Pseudomonadati</taxon>
        <taxon>Bacteroidota</taxon>
        <taxon>Flavobacteriia</taxon>
        <taxon>Flavobacteriales</taxon>
        <taxon>Flavobacteriaceae</taxon>
        <taxon>Kordia</taxon>
    </lineage>
</organism>
<keyword evidence="3" id="KW-1185">Reference proteome</keyword>
<dbReference type="InterPro" id="IPR024775">
    <property type="entry name" value="DinB-like"/>
</dbReference>
<evidence type="ECO:0000313" key="2">
    <source>
        <dbReference type="EMBL" id="MBC8753156.1"/>
    </source>
</evidence>
<dbReference type="SUPFAM" id="SSF109854">
    <property type="entry name" value="DinB/YfiT-like putative metalloenzymes"/>
    <property type="match status" value="1"/>
</dbReference>
<dbReference type="Proteomes" id="UP000619238">
    <property type="component" value="Unassembled WGS sequence"/>
</dbReference>
<dbReference type="Pfam" id="PF12867">
    <property type="entry name" value="DinB_2"/>
    <property type="match status" value="1"/>
</dbReference>
<evidence type="ECO:0000259" key="1">
    <source>
        <dbReference type="Pfam" id="PF12867"/>
    </source>
</evidence>
<dbReference type="InterPro" id="IPR034660">
    <property type="entry name" value="DinB/YfiT-like"/>
</dbReference>
<reference evidence="2 3" key="1">
    <citation type="submission" date="2020-07" db="EMBL/GenBank/DDBJ databases">
        <title>Description of Kordia aestuariivivens sp. nov., isolated from a tidal flat.</title>
        <authorList>
            <person name="Park S."/>
            <person name="Yoon J.-H."/>
        </authorList>
    </citation>
    <scope>NUCLEOTIDE SEQUENCE [LARGE SCALE GENOMIC DNA]</scope>
    <source>
        <strain evidence="2 3">YSTF-M3</strain>
    </source>
</reference>
<name>A0ABR7Q434_9FLAO</name>
<accession>A0ABR7Q434</accession>
<gene>
    <name evidence="2" type="ORF">H2O64_00640</name>
</gene>
<feature type="domain" description="DinB-like" evidence="1">
    <location>
        <begin position="23"/>
        <end position="155"/>
    </location>
</feature>
<comment type="caution">
    <text evidence="2">The sequence shown here is derived from an EMBL/GenBank/DDBJ whole genome shotgun (WGS) entry which is preliminary data.</text>
</comment>
<sequence length="180" mass="21227">MINQIISHPEYSFQIGLIVSEIYDVRNDTMSLIKKLSADELDSVFGKFNNSIGTLLFHFAALEFKFQCNYLFKRKVTVEEYDKYKIGLPPLMSDRLVGKNELEFYIQELNDTRNRTLAALKTLNDDWLFENVKARDGRVLGNNYYFLKHYLMHDELCHQGQIKIMLKVLKKESKRCELKN</sequence>
<dbReference type="RefSeq" id="WP_187560201.1">
    <property type="nucleotide sequence ID" value="NZ_JACGWS010000001.1"/>
</dbReference>
<dbReference type="Gene3D" id="1.20.120.450">
    <property type="entry name" value="dinb family like domain"/>
    <property type="match status" value="1"/>
</dbReference>
<dbReference type="EMBL" id="JACGWS010000001">
    <property type="protein sequence ID" value="MBC8753156.1"/>
    <property type="molecule type" value="Genomic_DNA"/>
</dbReference>